<evidence type="ECO:0000256" key="5">
    <source>
        <dbReference type="SAM" id="MobiDB-lite"/>
    </source>
</evidence>
<proteinExistence type="predicted"/>
<evidence type="ECO:0000259" key="7">
    <source>
        <dbReference type="PROSITE" id="PS50011"/>
    </source>
</evidence>
<dbReference type="Pfam" id="PF00069">
    <property type="entry name" value="Pkinase"/>
    <property type="match status" value="1"/>
</dbReference>
<organism evidence="8 9">
    <name type="scientific">Stieleria bergensis</name>
    <dbReference type="NCBI Taxonomy" id="2528025"/>
    <lineage>
        <taxon>Bacteria</taxon>
        <taxon>Pseudomonadati</taxon>
        <taxon>Planctomycetota</taxon>
        <taxon>Planctomycetia</taxon>
        <taxon>Pirellulales</taxon>
        <taxon>Pirellulaceae</taxon>
        <taxon>Stieleria</taxon>
    </lineage>
</organism>
<evidence type="ECO:0000313" key="8">
    <source>
        <dbReference type="EMBL" id="QDT62722.1"/>
    </source>
</evidence>
<keyword evidence="4" id="KW-0067">ATP-binding</keyword>
<protein>
    <submittedName>
        <fullName evidence="8">Serine/threonine-protein kinase PknD</fullName>
        <ecNumber evidence="8">2.7.11.1</ecNumber>
    </submittedName>
</protein>
<dbReference type="EMBL" id="CP036272">
    <property type="protein sequence ID" value="QDT62722.1"/>
    <property type="molecule type" value="Genomic_DNA"/>
</dbReference>
<evidence type="ECO:0000256" key="3">
    <source>
        <dbReference type="ARBA" id="ARBA00022777"/>
    </source>
</evidence>
<dbReference type="Gene3D" id="1.10.510.10">
    <property type="entry name" value="Transferase(Phosphotransferase) domain 1"/>
    <property type="match status" value="1"/>
</dbReference>
<evidence type="ECO:0000256" key="1">
    <source>
        <dbReference type="ARBA" id="ARBA00022679"/>
    </source>
</evidence>
<dbReference type="Gene3D" id="3.30.200.20">
    <property type="entry name" value="Phosphorylase Kinase, domain 1"/>
    <property type="match status" value="1"/>
</dbReference>
<feature type="transmembrane region" description="Helical" evidence="6">
    <location>
        <begin position="408"/>
        <end position="432"/>
    </location>
</feature>
<keyword evidence="2" id="KW-0547">Nucleotide-binding</keyword>
<evidence type="ECO:0000256" key="4">
    <source>
        <dbReference type="ARBA" id="ARBA00022840"/>
    </source>
</evidence>
<feature type="domain" description="Protein kinase" evidence="7">
    <location>
        <begin position="95"/>
        <end position="383"/>
    </location>
</feature>
<dbReference type="PANTHER" id="PTHR43289">
    <property type="entry name" value="MITOGEN-ACTIVATED PROTEIN KINASE KINASE KINASE 20-RELATED"/>
    <property type="match status" value="1"/>
</dbReference>
<dbReference type="Proteomes" id="UP000315003">
    <property type="component" value="Chromosome"/>
</dbReference>
<keyword evidence="3 8" id="KW-0418">Kinase</keyword>
<dbReference type="SMART" id="SM00220">
    <property type="entry name" value="S_TKc"/>
    <property type="match status" value="1"/>
</dbReference>
<dbReference type="SUPFAM" id="SSF56112">
    <property type="entry name" value="Protein kinase-like (PK-like)"/>
    <property type="match status" value="1"/>
</dbReference>
<keyword evidence="9" id="KW-1185">Reference proteome</keyword>
<dbReference type="AlphaFoldDB" id="A0A517T2W7"/>
<dbReference type="PANTHER" id="PTHR43289:SF6">
    <property type="entry name" value="SERINE_THREONINE-PROTEIN KINASE NEKL-3"/>
    <property type="match status" value="1"/>
</dbReference>
<accession>A0A517T2W7</accession>
<keyword evidence="6" id="KW-1133">Transmembrane helix</keyword>
<name>A0A517T2W7_9BACT</name>
<dbReference type="EC" id="2.7.11.1" evidence="8"/>
<keyword evidence="1 8" id="KW-0808">Transferase</keyword>
<dbReference type="CDD" id="cd14014">
    <property type="entry name" value="STKc_PknB_like"/>
    <property type="match status" value="1"/>
</dbReference>
<sequence>MVAALMSDESAIDDLLDQWESAIERGETLSVDDLCHDQTDLKAEVSRRISALQAMDQHIQDPADRPLDGLGGNLFSVATGRSATEPPMLAFETDVDDLVFHAKGGLGAVYVGGDRQLNRRVAVKFIHRALASDKESCDRFQLEAEVTGRLEHPGVIPMYGVGKSEDGRPFYAMRFIDGHTLDEAIRRFYGDSSRREQWQSIEFRRLLQCFVSICETIAYAHNRGIVHRDIKPDNVLLGRYGETIVVDWGLAVPVIRDERFRISGEQTLLPRSGSSPSNSSRGAGTPAYMSPEQASELAPTPASDIYSLGATLFKVLTGRPPVSGESLQEIKTNVIEGRLPRPTDLRRGVPGALEAICRKAMSLNPNDRYTTAIDLARDVERHLADEPIEVYRESASQTLGRSIRRHRLAAFVAFIGLTGCLFIAGLASVWLASSAREESQARGKAEAATKNAELARRQNLGASSMFLAKSLSHEVDLRWRILEAEAASPSLRQLMTEINQINLAAGKAAADTTELQRWVEKRWIANSNAFRSTCWAINGIDGTQVARVPEIVNGKRASSLGNNYRHRDYFHGEGRDFTNAELHSRNDVLPLAEKDVYVSAVFESVNTKTLMVTFSVPIWSGPPEEVGRHRIGILAAPVELGDFGVGKNAMLADTRKDQLNGAAGLVLHHPDLGKRHEGEELPYLDQATLDVARRLTESDLNNPGLTRNFYDPVTKQERLSSIEPVMIRGRKHPERETGWVVIAMEQLPEHVDE</sequence>
<feature type="region of interest" description="Disordered" evidence="5">
    <location>
        <begin position="266"/>
        <end position="296"/>
    </location>
</feature>
<evidence type="ECO:0000256" key="6">
    <source>
        <dbReference type="SAM" id="Phobius"/>
    </source>
</evidence>
<evidence type="ECO:0000256" key="2">
    <source>
        <dbReference type="ARBA" id="ARBA00022741"/>
    </source>
</evidence>
<keyword evidence="6" id="KW-0472">Membrane</keyword>
<dbReference type="OrthoDB" id="6111975at2"/>
<reference evidence="8 9" key="1">
    <citation type="submission" date="2019-02" db="EMBL/GenBank/DDBJ databases">
        <title>Deep-cultivation of Planctomycetes and their phenomic and genomic characterization uncovers novel biology.</title>
        <authorList>
            <person name="Wiegand S."/>
            <person name="Jogler M."/>
            <person name="Boedeker C."/>
            <person name="Pinto D."/>
            <person name="Vollmers J."/>
            <person name="Rivas-Marin E."/>
            <person name="Kohn T."/>
            <person name="Peeters S.H."/>
            <person name="Heuer A."/>
            <person name="Rast P."/>
            <person name="Oberbeckmann S."/>
            <person name="Bunk B."/>
            <person name="Jeske O."/>
            <person name="Meyerdierks A."/>
            <person name="Storesund J.E."/>
            <person name="Kallscheuer N."/>
            <person name="Luecker S."/>
            <person name="Lage O.M."/>
            <person name="Pohl T."/>
            <person name="Merkel B.J."/>
            <person name="Hornburger P."/>
            <person name="Mueller R.-W."/>
            <person name="Bruemmer F."/>
            <person name="Labrenz M."/>
            <person name="Spormann A.M."/>
            <person name="Op den Camp H."/>
            <person name="Overmann J."/>
            <person name="Amann R."/>
            <person name="Jetten M.S.M."/>
            <person name="Mascher T."/>
            <person name="Medema M.H."/>
            <person name="Devos D.P."/>
            <person name="Kaster A.-K."/>
            <person name="Ovreas L."/>
            <person name="Rohde M."/>
            <person name="Galperin M.Y."/>
            <person name="Jogler C."/>
        </authorList>
    </citation>
    <scope>NUCLEOTIDE SEQUENCE [LARGE SCALE GENOMIC DNA]</scope>
    <source>
        <strain evidence="8 9">SV_7m_r</strain>
    </source>
</reference>
<dbReference type="GO" id="GO:0004674">
    <property type="term" value="F:protein serine/threonine kinase activity"/>
    <property type="evidence" value="ECO:0007669"/>
    <property type="project" value="UniProtKB-EC"/>
</dbReference>
<evidence type="ECO:0000313" key="9">
    <source>
        <dbReference type="Proteomes" id="UP000315003"/>
    </source>
</evidence>
<dbReference type="PROSITE" id="PS00108">
    <property type="entry name" value="PROTEIN_KINASE_ST"/>
    <property type="match status" value="1"/>
</dbReference>
<dbReference type="InterPro" id="IPR008271">
    <property type="entry name" value="Ser/Thr_kinase_AS"/>
</dbReference>
<dbReference type="PROSITE" id="PS50011">
    <property type="entry name" value="PROTEIN_KINASE_DOM"/>
    <property type="match status" value="1"/>
</dbReference>
<feature type="compositionally biased region" description="Low complexity" evidence="5">
    <location>
        <begin position="268"/>
        <end position="282"/>
    </location>
</feature>
<gene>
    <name evidence="8" type="primary">pknD_6</name>
    <name evidence="8" type="ORF">SV7mr_52730</name>
</gene>
<dbReference type="InterPro" id="IPR000719">
    <property type="entry name" value="Prot_kinase_dom"/>
</dbReference>
<dbReference type="GO" id="GO:0005524">
    <property type="term" value="F:ATP binding"/>
    <property type="evidence" value="ECO:0007669"/>
    <property type="project" value="UniProtKB-KW"/>
</dbReference>
<dbReference type="InterPro" id="IPR011009">
    <property type="entry name" value="Kinase-like_dom_sf"/>
</dbReference>
<keyword evidence="6" id="KW-0812">Transmembrane</keyword>